<accession>A0A2P2PQQ5</accession>
<reference evidence="1" key="1">
    <citation type="submission" date="2018-02" db="EMBL/GenBank/DDBJ databases">
        <title>Rhizophora mucronata_Transcriptome.</title>
        <authorList>
            <person name="Meera S.P."/>
            <person name="Sreeshan A."/>
            <person name="Augustine A."/>
        </authorList>
    </citation>
    <scope>NUCLEOTIDE SEQUENCE</scope>
    <source>
        <tissue evidence="1">Leaf</tissue>
    </source>
</reference>
<proteinExistence type="predicted"/>
<organism evidence="1">
    <name type="scientific">Rhizophora mucronata</name>
    <name type="common">Asiatic mangrove</name>
    <dbReference type="NCBI Taxonomy" id="61149"/>
    <lineage>
        <taxon>Eukaryota</taxon>
        <taxon>Viridiplantae</taxon>
        <taxon>Streptophyta</taxon>
        <taxon>Embryophyta</taxon>
        <taxon>Tracheophyta</taxon>
        <taxon>Spermatophyta</taxon>
        <taxon>Magnoliopsida</taxon>
        <taxon>eudicotyledons</taxon>
        <taxon>Gunneridae</taxon>
        <taxon>Pentapetalae</taxon>
        <taxon>rosids</taxon>
        <taxon>fabids</taxon>
        <taxon>Malpighiales</taxon>
        <taxon>Rhizophoraceae</taxon>
        <taxon>Rhizophora</taxon>
    </lineage>
</organism>
<dbReference type="AlphaFoldDB" id="A0A2P2PQQ5"/>
<protein>
    <submittedName>
        <fullName evidence="1">Uncharacterized protein</fullName>
    </submittedName>
</protein>
<evidence type="ECO:0000313" key="1">
    <source>
        <dbReference type="EMBL" id="MBX57064.1"/>
    </source>
</evidence>
<dbReference type="EMBL" id="GGEC01076580">
    <property type="protein sequence ID" value="MBX57064.1"/>
    <property type="molecule type" value="Transcribed_RNA"/>
</dbReference>
<name>A0A2P2PQQ5_RHIMU</name>
<sequence>MVFKLVIMDLLLLRLLELGSFCEIFSWHNNSLYKYY</sequence>